<reference evidence="2" key="1">
    <citation type="submission" date="2021-01" db="EMBL/GenBank/DDBJ databases">
        <title>Whole genome shotgun sequence of Rugosimonospora africana NBRC 104875.</title>
        <authorList>
            <person name="Komaki H."/>
            <person name="Tamura T."/>
        </authorList>
    </citation>
    <scope>NUCLEOTIDE SEQUENCE</scope>
    <source>
        <strain evidence="2">NBRC 104875</strain>
    </source>
</reference>
<dbReference type="Gene3D" id="3.40.50.12780">
    <property type="entry name" value="N-terminal domain of ligase-like"/>
    <property type="match status" value="1"/>
</dbReference>
<evidence type="ECO:0000259" key="1">
    <source>
        <dbReference type="Pfam" id="PF00501"/>
    </source>
</evidence>
<dbReference type="Proteomes" id="UP000642748">
    <property type="component" value="Unassembled WGS sequence"/>
</dbReference>
<name>A0A8J3QPW5_9ACTN</name>
<dbReference type="EMBL" id="BONZ01000022">
    <property type="protein sequence ID" value="GIH14299.1"/>
    <property type="molecule type" value="Genomic_DNA"/>
</dbReference>
<gene>
    <name evidence="2" type="ORF">Raf01_24710</name>
</gene>
<organism evidence="2 3">
    <name type="scientific">Rugosimonospora africana</name>
    <dbReference type="NCBI Taxonomy" id="556532"/>
    <lineage>
        <taxon>Bacteria</taxon>
        <taxon>Bacillati</taxon>
        <taxon>Actinomycetota</taxon>
        <taxon>Actinomycetes</taxon>
        <taxon>Micromonosporales</taxon>
        <taxon>Micromonosporaceae</taxon>
        <taxon>Rugosimonospora</taxon>
    </lineage>
</organism>
<dbReference type="RefSeq" id="WP_203917966.1">
    <property type="nucleotide sequence ID" value="NZ_BONZ01000022.1"/>
</dbReference>
<protein>
    <recommendedName>
        <fullName evidence="1">AMP-dependent synthetase/ligase domain-containing protein</fullName>
    </recommendedName>
</protein>
<proteinExistence type="predicted"/>
<dbReference type="InterPro" id="IPR000873">
    <property type="entry name" value="AMP-dep_synth/lig_dom"/>
</dbReference>
<dbReference type="PANTHER" id="PTHR43845">
    <property type="entry name" value="BLR5969 PROTEIN"/>
    <property type="match status" value="1"/>
</dbReference>
<dbReference type="InterPro" id="IPR042099">
    <property type="entry name" value="ANL_N_sf"/>
</dbReference>
<keyword evidence="3" id="KW-1185">Reference proteome</keyword>
<dbReference type="Pfam" id="PF00501">
    <property type="entry name" value="AMP-binding"/>
    <property type="match status" value="1"/>
</dbReference>
<dbReference type="PANTHER" id="PTHR43845:SF1">
    <property type="entry name" value="BLR5969 PROTEIN"/>
    <property type="match status" value="1"/>
</dbReference>
<dbReference type="AlphaFoldDB" id="A0A8J3QPW5"/>
<accession>A0A8J3QPW5</accession>
<dbReference type="SUPFAM" id="SSF56801">
    <property type="entry name" value="Acetyl-CoA synthetase-like"/>
    <property type="match status" value="1"/>
</dbReference>
<evidence type="ECO:0000313" key="3">
    <source>
        <dbReference type="Proteomes" id="UP000642748"/>
    </source>
</evidence>
<evidence type="ECO:0000313" key="2">
    <source>
        <dbReference type="EMBL" id="GIH14299.1"/>
    </source>
</evidence>
<sequence>MLETGVRQLRMAMGMVWGRRLNTRNLARLVADSLATLEEFGEPGADAGEVIDGPLADPAARRDFATRGVRRTAARLAAQSPFYARRFSAAGVDPARLDLDGLGAIPVTLKRDLVERADDFQCADVARYLATRTTGTTGRPAEIWLSRYEMELWPALGALAGVLRGELLPDDVLQVNVSSRATGSVHLNVAGCRLVGAACRVLGIVPPDEALDSLTDRGATLLATVPSYLAELEVAARRRGMGPGDFQLRSIDVGGEVLSTSLAQAVRQTFGVTTIRDLFAMTEVVPVFGRTCSQGHLHFDINMGLVEYLDLETGEPAEPGALATVVVTPFFPYRECMPVFRYDTRDVVRCLPGDALTCEVAGLPGTGPIEGKADSLLRLGPTDVVTPRQLTEAIEALPAKPWPARFRTTVDNGRIRLTLPASAVAGLDETEAAGHFADRGLEVDLALVGDDEATALRALRSDLHETTFAARPALIGA</sequence>
<feature type="domain" description="AMP-dependent synthetase/ligase" evidence="1">
    <location>
        <begin position="133"/>
        <end position="292"/>
    </location>
</feature>
<comment type="caution">
    <text evidence="2">The sequence shown here is derived from an EMBL/GenBank/DDBJ whole genome shotgun (WGS) entry which is preliminary data.</text>
</comment>